<comment type="caution">
    <text evidence="2">The sequence shown here is derived from an EMBL/GenBank/DDBJ whole genome shotgun (WGS) entry which is preliminary data.</text>
</comment>
<dbReference type="Proteomes" id="UP000216101">
    <property type="component" value="Unassembled WGS sequence"/>
</dbReference>
<dbReference type="EMBL" id="NHNI01000001">
    <property type="protein sequence ID" value="OZY86434.1"/>
    <property type="molecule type" value="Genomic_DNA"/>
</dbReference>
<dbReference type="RefSeq" id="WP_094984103.1">
    <property type="nucleotide sequence ID" value="NZ_NHNI01000001.1"/>
</dbReference>
<keyword evidence="1" id="KW-0812">Transmembrane</keyword>
<sequence>MALLTTYKTYPQLTLCSLLIIVLGLLGAWAYHSNGEQNQREQIGLYGQVLANSAARQAVNATLQQDLVSLQAILLEVGQYPNVIGATIHNVENKLLVQSGFKPNQVITGRRYDFSAPIALHNNVAGYLEVSLDVPRHTERDYRFYLVWMASLCISLLIIWWSIQRQWWSQLKDKLPSTSEIVTAVVEKMPTIEDVPEPEPEAPKQVSVRLSLEIVNMSKLYQQLNSESFASVLRRFEKQLQGVLNLYNGQRQMLSGETLIIDFTGEAFYECSFRAVCAAQLLGNLATKNPSPRLHLAAAVHELSAPVSSNKSLLKDFVVQHNNYLKPDKGEILISQRLIDADLQEHLDIISDSGKLVGLKAPYASLLAKQEDQLTAAATPS</sequence>
<organism evidence="2 3">
    <name type="scientific">Cellvibrio mixtus</name>
    <dbReference type="NCBI Taxonomy" id="39650"/>
    <lineage>
        <taxon>Bacteria</taxon>
        <taxon>Pseudomonadati</taxon>
        <taxon>Pseudomonadota</taxon>
        <taxon>Gammaproteobacteria</taxon>
        <taxon>Cellvibrionales</taxon>
        <taxon>Cellvibrionaceae</taxon>
        <taxon>Cellvibrio</taxon>
    </lineage>
</organism>
<keyword evidence="3" id="KW-1185">Reference proteome</keyword>
<feature type="transmembrane region" description="Helical" evidence="1">
    <location>
        <begin position="144"/>
        <end position="163"/>
    </location>
</feature>
<keyword evidence="1" id="KW-1133">Transmembrane helix</keyword>
<reference evidence="3" key="1">
    <citation type="submission" date="2017-05" db="EMBL/GenBank/DDBJ databases">
        <authorList>
            <person name="Barney B.M."/>
        </authorList>
    </citation>
    <scope>NUCLEOTIDE SEQUENCE [LARGE SCALE GENOMIC DNA]</scope>
    <source>
        <strain evidence="3">PSBB022</strain>
    </source>
</reference>
<dbReference type="STRING" id="1209072.GCA_000766945_03112"/>
<keyword evidence="1" id="KW-0472">Membrane</keyword>
<proteinExistence type="predicted"/>
<accession>A0A266Q978</accession>
<evidence type="ECO:0000313" key="2">
    <source>
        <dbReference type="EMBL" id="OZY86434.1"/>
    </source>
</evidence>
<evidence type="ECO:0000256" key="1">
    <source>
        <dbReference type="SAM" id="Phobius"/>
    </source>
</evidence>
<evidence type="ECO:0008006" key="4">
    <source>
        <dbReference type="Google" id="ProtNLM"/>
    </source>
</evidence>
<feature type="transmembrane region" description="Helical" evidence="1">
    <location>
        <begin position="12"/>
        <end position="31"/>
    </location>
</feature>
<name>A0A266Q978_9GAMM</name>
<gene>
    <name evidence="2" type="ORF">CBP51_05240</name>
</gene>
<dbReference type="AlphaFoldDB" id="A0A266Q978"/>
<evidence type="ECO:0000313" key="3">
    <source>
        <dbReference type="Proteomes" id="UP000216101"/>
    </source>
</evidence>
<protein>
    <recommendedName>
        <fullName evidence="4">Guanylate cyclase domain-containing protein</fullName>
    </recommendedName>
</protein>